<dbReference type="GO" id="GO:0015031">
    <property type="term" value="P:protein transport"/>
    <property type="evidence" value="ECO:0007669"/>
    <property type="project" value="UniProtKB-KW"/>
</dbReference>
<accession>A0ABD1EUM9</accession>
<dbReference type="PANTHER" id="PTHR13673:SF0">
    <property type="entry name" value="VPS35 ENDOSOMAL PROTEIN-SORTING FACTOR-LIKE"/>
    <property type="match status" value="1"/>
</dbReference>
<comment type="caution">
    <text evidence="7">The sequence shown here is derived from an EMBL/GenBank/DDBJ whole genome shotgun (WGS) entry which is preliminary data.</text>
</comment>
<reference evidence="7 8" key="1">
    <citation type="submission" date="2024-05" db="EMBL/GenBank/DDBJ databases">
        <title>Genetic variation in Jamaican populations of the coffee berry borer (Hypothenemus hampei).</title>
        <authorList>
            <person name="Errbii M."/>
            <person name="Myrie A."/>
        </authorList>
    </citation>
    <scope>NUCLEOTIDE SEQUENCE [LARGE SCALE GENOMIC DNA]</scope>
    <source>
        <strain evidence="7">JA-Hopewell-2020-01-JO</strain>
        <tissue evidence="7">Whole body</tissue>
    </source>
</reference>
<evidence type="ECO:0000313" key="7">
    <source>
        <dbReference type="EMBL" id="KAL1502196.1"/>
    </source>
</evidence>
<dbReference type="GO" id="GO:0005768">
    <property type="term" value="C:endosome"/>
    <property type="evidence" value="ECO:0007669"/>
    <property type="project" value="UniProtKB-SubCell"/>
</dbReference>
<evidence type="ECO:0000256" key="4">
    <source>
        <dbReference type="ARBA" id="ARBA00022753"/>
    </source>
</evidence>
<name>A0ABD1EUM9_HYPHA</name>
<evidence type="ECO:0008006" key="9">
    <source>
        <dbReference type="Google" id="ProtNLM"/>
    </source>
</evidence>
<evidence type="ECO:0000256" key="1">
    <source>
        <dbReference type="ARBA" id="ARBA00004177"/>
    </source>
</evidence>
<evidence type="ECO:0000313" key="8">
    <source>
        <dbReference type="Proteomes" id="UP001566132"/>
    </source>
</evidence>
<gene>
    <name evidence="7" type="ORF">ABEB36_007374</name>
</gene>
<sequence>MSSNQPTWKSLRNVSFRNRTAYFEPVTDNPLQNVLVTERIPRRILGSCPSTGRTTPVSNTTNISDPLSAALNQLDPLTEFSHEEMDPLSKMAAEMDVIDKAEMLKESSKKIKENTVPMNSWSNRKAAILQKYTTSEKLSMVTSFLLEGEKVVVKAQSTAVDKVQHRLEQLDSFEEGPQRKLDLSQSEYIYKINELNRELVTAWNNQQRVKALKIAIQCAKMLADTDVLPFYPSKFVLVTDILDCFGKLVYERLRTKAQYYKPGSKIPQPLPENFTPDMVSDSAKETCLNWFFKIASIRELVPRLYVEMALLKSYNFISSNECPEALSRLTEMIQGIGNPLVAVYARCYLCRVGLNVVTSGTHTGYLKRNFESFLESYQHLFGRSVKADLHRQKMSLSTYMTLYTPALDYIMEAVVCHLPDSVLPELLARCKQYSNSSLILNTIMSGFNPTYISERTLQFLNMIVQCTDDGIPLHSLLRTLGLCVSVSSPPLEQRKQILNGVWTNIAQLREPAVYISCVTIWIQFIVQHFSSTEVNTVLGDVIDRMLPLRYYEKFPYELKTIVHKVVEYTSDFESLLAMENFLPIIDLFHEEAAKVEVCKLILSSNFLSEQKTNDPVITNGLMFLGGILHDSVNALTPEDENRQIGEILCNVVRTVDYERDFEQQLQFYVDARGAFANLDSVLAQLVHCVNLLAVNTRSMVKGTHSRKTGDFVRACAAYSFITIPSIECPNIRLKLYLISGQVALFNHCLGQADACFKAILSVISELSPGGNTETFLVPFTKKFLSTLLVIPDNPERGVLSLTRNLLNILRNFQWARENGSLAVLYISAIDLLASMTQDDYSYHVDRVESNDALYGADPRFVQEVDNMTSLVIGEILGMLKELGSCKKQAQLAIDLFLRVVLRGDLNVTQVNILALNLWNLSLKSGYSDIKYLWRIREYLLNSSVDREGLKKFIDKLSIS</sequence>
<dbReference type="AlphaFoldDB" id="A0ABD1EUM9"/>
<dbReference type="EMBL" id="JBDJPC010000005">
    <property type="protein sequence ID" value="KAL1502196.1"/>
    <property type="molecule type" value="Genomic_DNA"/>
</dbReference>
<comment type="subcellular location">
    <subcellularLocation>
        <location evidence="1">Endosome</location>
    </subcellularLocation>
</comment>
<keyword evidence="4" id="KW-0967">Endosome</keyword>
<organism evidence="7 8">
    <name type="scientific">Hypothenemus hampei</name>
    <name type="common">Coffee berry borer</name>
    <dbReference type="NCBI Taxonomy" id="57062"/>
    <lineage>
        <taxon>Eukaryota</taxon>
        <taxon>Metazoa</taxon>
        <taxon>Ecdysozoa</taxon>
        <taxon>Arthropoda</taxon>
        <taxon>Hexapoda</taxon>
        <taxon>Insecta</taxon>
        <taxon>Pterygota</taxon>
        <taxon>Neoptera</taxon>
        <taxon>Endopterygota</taxon>
        <taxon>Coleoptera</taxon>
        <taxon>Polyphaga</taxon>
        <taxon>Cucujiformia</taxon>
        <taxon>Curculionidae</taxon>
        <taxon>Scolytinae</taxon>
        <taxon>Hypothenemus</taxon>
    </lineage>
</organism>
<feature type="compositionally biased region" description="Polar residues" evidence="6">
    <location>
        <begin position="48"/>
        <end position="65"/>
    </location>
</feature>
<dbReference type="InterPro" id="IPR029705">
    <property type="entry name" value="VPS35L"/>
</dbReference>
<comment type="similarity">
    <text evidence="2">Belongs to the VPS35L family.</text>
</comment>
<keyword evidence="8" id="KW-1185">Reference proteome</keyword>
<evidence type="ECO:0000256" key="3">
    <source>
        <dbReference type="ARBA" id="ARBA00022448"/>
    </source>
</evidence>
<keyword evidence="5" id="KW-0653">Protein transport</keyword>
<dbReference type="PANTHER" id="PTHR13673">
    <property type="entry name" value="ESOPHAGEAL CANCER ASSOCIATED PROTEIN"/>
    <property type="match status" value="1"/>
</dbReference>
<evidence type="ECO:0000256" key="2">
    <source>
        <dbReference type="ARBA" id="ARBA00010704"/>
    </source>
</evidence>
<evidence type="ECO:0000256" key="5">
    <source>
        <dbReference type="ARBA" id="ARBA00022927"/>
    </source>
</evidence>
<evidence type="ECO:0000256" key="6">
    <source>
        <dbReference type="SAM" id="MobiDB-lite"/>
    </source>
</evidence>
<feature type="region of interest" description="Disordered" evidence="6">
    <location>
        <begin position="46"/>
        <end position="65"/>
    </location>
</feature>
<protein>
    <recommendedName>
        <fullName evidence="9">VPS35 endosomal protein sorting factor-like</fullName>
    </recommendedName>
</protein>
<keyword evidence="3" id="KW-0813">Transport</keyword>
<proteinExistence type="inferred from homology"/>
<dbReference type="Proteomes" id="UP001566132">
    <property type="component" value="Unassembled WGS sequence"/>
</dbReference>